<feature type="domain" description="DUF8035" evidence="2">
    <location>
        <begin position="423"/>
        <end position="477"/>
    </location>
</feature>
<proteinExistence type="predicted"/>
<dbReference type="RefSeq" id="XP_002544229.1">
    <property type="nucleotide sequence ID" value="XM_002544183.1"/>
</dbReference>
<dbReference type="KEGG" id="ure:UREG_03746"/>
<dbReference type="eggNOG" id="ENOG502SANM">
    <property type="taxonomic scope" value="Eukaryota"/>
</dbReference>
<sequence length="541" mass="64692">MARRGRGRTLEEEESYEEEQYRLRPPRDHPRDHRERIFEEDVEYRRRPVNARFREVDKDIYKERIRSSSAGPLILRKRVSDEFVHVPRDVERERDEVRIRRREHRSPPVSFEFDERIVHKRGKSRPREHTFRREEDEVVIRERDYDSDNFSRRPRQRPTGHLHEIDVEIDHGRHKDEILYRNISRERPRPKLDEREDIFIHHEDRRAGRGRQLEKDEVIIRRNVDRSSSRESSIAPQRSIHAPPIHQDVITHHRHIEHGRRGRGIDDLEIIHRRGNDYKSPPPARPRFEDRDQVMTSHTTTRGSGQERDRDVLVVRDRDHHHDSRDRADIAAEADYYNRRATAGSSIGEAYNGATQDWSIIDVPPGTKRVTLDGVGGASQEISWQRYNGVRRSKFNVEGDEYSSEYDKAGIGKRYMGVKNRKDKLWTEITKDLVIEEALEKAGYEYEETEHFFYVFSYLRYDDVAHLVRISEDFRRARRERIREIQAERAIKTQPLALPAPHQHSTTVLIDRTTREVEEECYSDDEVVLEPGRRTYRGRRW</sequence>
<evidence type="ECO:0000256" key="1">
    <source>
        <dbReference type="SAM" id="MobiDB-lite"/>
    </source>
</evidence>
<evidence type="ECO:0000259" key="2">
    <source>
        <dbReference type="Pfam" id="PF26118"/>
    </source>
</evidence>
<dbReference type="InterPro" id="IPR058348">
    <property type="entry name" value="DUF8035"/>
</dbReference>
<dbReference type="GeneID" id="8444122"/>
<protein>
    <recommendedName>
        <fullName evidence="2">DUF8035 domain-containing protein</fullName>
    </recommendedName>
</protein>
<reference evidence="4" key="1">
    <citation type="journal article" date="2009" name="Genome Res.">
        <title>Comparative genomic analyses of the human fungal pathogens Coccidioides and their relatives.</title>
        <authorList>
            <person name="Sharpton T.J."/>
            <person name="Stajich J.E."/>
            <person name="Rounsley S.D."/>
            <person name="Gardner M.J."/>
            <person name="Wortman J.R."/>
            <person name="Jordar V.S."/>
            <person name="Maiti R."/>
            <person name="Kodira C.D."/>
            <person name="Neafsey D.E."/>
            <person name="Zeng Q."/>
            <person name="Hung C.-Y."/>
            <person name="McMahan C."/>
            <person name="Muszewska A."/>
            <person name="Grynberg M."/>
            <person name="Mandel M.A."/>
            <person name="Kellner E.M."/>
            <person name="Barker B.M."/>
            <person name="Galgiani J.N."/>
            <person name="Orbach M.J."/>
            <person name="Kirkland T.N."/>
            <person name="Cole G.T."/>
            <person name="Henn M.R."/>
            <person name="Birren B.W."/>
            <person name="Taylor J.W."/>
        </authorList>
    </citation>
    <scope>NUCLEOTIDE SEQUENCE [LARGE SCALE GENOMIC DNA]</scope>
    <source>
        <strain evidence="4">UAMH 1704</strain>
    </source>
</reference>
<dbReference type="AlphaFoldDB" id="C4JLN8"/>
<evidence type="ECO:0000313" key="3">
    <source>
        <dbReference type="EMBL" id="EEP78900.1"/>
    </source>
</evidence>
<dbReference type="OMA" id="DFFYVME"/>
<evidence type="ECO:0000313" key="4">
    <source>
        <dbReference type="Proteomes" id="UP000002058"/>
    </source>
</evidence>
<dbReference type="OrthoDB" id="5410752at2759"/>
<dbReference type="HOGENOM" id="CLU_021705_1_0_1"/>
<organism evidence="3 4">
    <name type="scientific">Uncinocarpus reesii (strain UAMH 1704)</name>
    <dbReference type="NCBI Taxonomy" id="336963"/>
    <lineage>
        <taxon>Eukaryota</taxon>
        <taxon>Fungi</taxon>
        <taxon>Dikarya</taxon>
        <taxon>Ascomycota</taxon>
        <taxon>Pezizomycotina</taxon>
        <taxon>Eurotiomycetes</taxon>
        <taxon>Eurotiomycetidae</taxon>
        <taxon>Onygenales</taxon>
        <taxon>Onygenaceae</taxon>
        <taxon>Uncinocarpus</taxon>
    </lineage>
</organism>
<feature type="region of interest" description="Disordered" evidence="1">
    <location>
        <begin position="274"/>
        <end position="308"/>
    </location>
</feature>
<dbReference type="EMBL" id="CH476616">
    <property type="protein sequence ID" value="EEP78900.1"/>
    <property type="molecule type" value="Genomic_DNA"/>
</dbReference>
<feature type="region of interest" description="Disordered" evidence="1">
    <location>
        <begin position="224"/>
        <end position="243"/>
    </location>
</feature>
<accession>C4JLN8</accession>
<feature type="region of interest" description="Disordered" evidence="1">
    <location>
        <begin position="1"/>
        <end position="34"/>
    </location>
</feature>
<keyword evidence="4" id="KW-1185">Reference proteome</keyword>
<feature type="compositionally biased region" description="Basic and acidic residues" evidence="1">
    <location>
        <begin position="19"/>
        <end position="34"/>
    </location>
</feature>
<feature type="compositionally biased region" description="Polar residues" evidence="1">
    <location>
        <begin position="294"/>
        <end position="304"/>
    </location>
</feature>
<dbReference type="InParanoid" id="C4JLN8"/>
<gene>
    <name evidence="3" type="ORF">UREG_03746</name>
</gene>
<name>C4JLN8_UNCRE</name>
<dbReference type="Pfam" id="PF26118">
    <property type="entry name" value="DUF8035"/>
    <property type="match status" value="1"/>
</dbReference>
<dbReference type="Proteomes" id="UP000002058">
    <property type="component" value="Unassembled WGS sequence"/>
</dbReference>
<dbReference type="VEuPathDB" id="FungiDB:UREG_03746"/>
<dbReference type="STRING" id="336963.C4JLN8"/>